<dbReference type="InterPro" id="IPR001806">
    <property type="entry name" value="Small_GTPase"/>
</dbReference>
<dbReference type="PROSITE" id="PS51420">
    <property type="entry name" value="RHO"/>
    <property type="match status" value="1"/>
</dbReference>
<evidence type="ECO:0000256" key="3">
    <source>
        <dbReference type="ARBA" id="ARBA00022927"/>
    </source>
</evidence>
<dbReference type="Proteomes" id="UP000692954">
    <property type="component" value="Unassembled WGS sequence"/>
</dbReference>
<keyword evidence="5" id="KW-0449">Lipoprotein</keyword>
<comment type="similarity">
    <text evidence="1">Belongs to the small GTPase superfamily. Rab family.</text>
</comment>
<feature type="region of interest" description="Disordered" evidence="10">
    <location>
        <begin position="178"/>
        <end position="204"/>
    </location>
</feature>
<keyword evidence="2" id="KW-0547">Nucleotide-binding</keyword>
<gene>
    <name evidence="11" type="ORF">PSON_ATCC_30995.1.T0080514</name>
</gene>
<evidence type="ECO:0000256" key="5">
    <source>
        <dbReference type="ARBA" id="ARBA00023288"/>
    </source>
</evidence>
<dbReference type="EMBL" id="CAJJDN010000008">
    <property type="protein sequence ID" value="CAD8054872.1"/>
    <property type="molecule type" value="Genomic_DNA"/>
</dbReference>
<dbReference type="OrthoDB" id="9989112at2759"/>
<protein>
    <recommendedName>
        <fullName evidence="8">Ras-related protein Rab-1</fullName>
    </recommendedName>
    <alternativeName>
        <fullName evidence="9">Small GTP-binding protein rab1</fullName>
    </alternativeName>
</protein>
<evidence type="ECO:0000256" key="10">
    <source>
        <dbReference type="SAM" id="MobiDB-lite"/>
    </source>
</evidence>
<dbReference type="AlphaFoldDB" id="A0A8S1KP57"/>
<accession>A0A8S1KP57</accession>
<evidence type="ECO:0000256" key="6">
    <source>
        <dbReference type="ARBA" id="ARBA00023289"/>
    </source>
</evidence>
<name>A0A8S1KP57_9CILI</name>
<dbReference type="SMART" id="SM00174">
    <property type="entry name" value="RHO"/>
    <property type="match status" value="1"/>
</dbReference>
<evidence type="ECO:0000313" key="11">
    <source>
        <dbReference type="EMBL" id="CAD8054872.1"/>
    </source>
</evidence>
<evidence type="ECO:0000256" key="9">
    <source>
        <dbReference type="ARBA" id="ARBA00081865"/>
    </source>
</evidence>
<dbReference type="PROSITE" id="PS51419">
    <property type="entry name" value="RAB"/>
    <property type="match status" value="1"/>
</dbReference>
<proteinExistence type="inferred from homology"/>
<keyword evidence="12" id="KW-1185">Reference proteome</keyword>
<keyword evidence="4" id="KW-0342">GTP-binding</keyword>
<evidence type="ECO:0000256" key="8">
    <source>
        <dbReference type="ARBA" id="ARBA00067099"/>
    </source>
</evidence>
<dbReference type="SMART" id="SM00177">
    <property type="entry name" value="ARF"/>
    <property type="match status" value="1"/>
</dbReference>
<dbReference type="NCBIfam" id="TIGR00231">
    <property type="entry name" value="small_GTP"/>
    <property type="match status" value="1"/>
</dbReference>
<dbReference type="SMART" id="SM00176">
    <property type="entry name" value="RAN"/>
    <property type="match status" value="1"/>
</dbReference>
<dbReference type="PROSITE" id="PS51421">
    <property type="entry name" value="RAS"/>
    <property type="match status" value="1"/>
</dbReference>
<dbReference type="FunFam" id="3.40.50.300:FF:001018">
    <property type="entry name" value="Rab family GTPase"/>
    <property type="match status" value="1"/>
</dbReference>
<reference evidence="11" key="1">
    <citation type="submission" date="2021-01" db="EMBL/GenBank/DDBJ databases">
        <authorList>
            <consortium name="Genoscope - CEA"/>
            <person name="William W."/>
        </authorList>
    </citation>
    <scope>NUCLEOTIDE SEQUENCE</scope>
</reference>
<dbReference type="SMART" id="SM00173">
    <property type="entry name" value="RAS"/>
    <property type="match status" value="1"/>
</dbReference>
<keyword evidence="3" id="KW-0653">Protein transport</keyword>
<keyword evidence="6" id="KW-0636">Prenylation</keyword>
<dbReference type="InterPro" id="IPR005225">
    <property type="entry name" value="Small_GTP-bd"/>
</dbReference>
<dbReference type="GO" id="GO:0003924">
    <property type="term" value="F:GTPase activity"/>
    <property type="evidence" value="ECO:0007669"/>
    <property type="project" value="InterPro"/>
</dbReference>
<evidence type="ECO:0000256" key="1">
    <source>
        <dbReference type="ARBA" id="ARBA00006270"/>
    </source>
</evidence>
<evidence type="ECO:0000256" key="4">
    <source>
        <dbReference type="ARBA" id="ARBA00023134"/>
    </source>
</evidence>
<dbReference type="GO" id="GO:0005525">
    <property type="term" value="F:GTP binding"/>
    <property type="evidence" value="ECO:0007669"/>
    <property type="project" value="UniProtKB-KW"/>
</dbReference>
<dbReference type="GO" id="GO:0015031">
    <property type="term" value="P:protein transport"/>
    <property type="evidence" value="ECO:0007669"/>
    <property type="project" value="UniProtKB-KW"/>
</dbReference>
<organism evidence="11 12">
    <name type="scientific">Paramecium sonneborni</name>
    <dbReference type="NCBI Taxonomy" id="65129"/>
    <lineage>
        <taxon>Eukaryota</taxon>
        <taxon>Sar</taxon>
        <taxon>Alveolata</taxon>
        <taxon>Ciliophora</taxon>
        <taxon>Intramacronucleata</taxon>
        <taxon>Oligohymenophorea</taxon>
        <taxon>Peniculida</taxon>
        <taxon>Parameciidae</taxon>
        <taxon>Paramecium</taxon>
    </lineage>
</organism>
<feature type="compositionally biased region" description="Polar residues" evidence="10">
    <location>
        <begin position="184"/>
        <end position="195"/>
    </location>
</feature>
<evidence type="ECO:0000256" key="7">
    <source>
        <dbReference type="ARBA" id="ARBA00053444"/>
    </source>
</evidence>
<evidence type="ECO:0000313" key="12">
    <source>
        <dbReference type="Proteomes" id="UP000692954"/>
    </source>
</evidence>
<dbReference type="InterPro" id="IPR050305">
    <property type="entry name" value="Small_GTPase_Rab"/>
</dbReference>
<dbReference type="Pfam" id="PF00071">
    <property type="entry name" value="Ras"/>
    <property type="match status" value="1"/>
</dbReference>
<keyword evidence="3" id="KW-0813">Transport</keyword>
<comment type="caution">
    <text evidence="11">The sequence shown here is derived from an EMBL/GenBank/DDBJ whole genome shotgun (WGS) entry which is preliminary data.</text>
</comment>
<sequence>MSQKKADFDFLVKLLIIGDSGVGKTCLLMRYCENLFTNNHLTTIGIDFKLKTIEVGGKKVKIQIWDTAGQERFRTITQTYYKGAQGIILVYGVDDRVSFQSIENWMKQINTHAQEGVSKLLVANKSDCADRVVQTQEGQRLADQYSIPFFETSAKNGTNIYEIFNTIAKMVIDKQSKDPLDRPSNVQLSQQPQNESIKKQGGCC</sequence>
<dbReference type="PANTHER" id="PTHR47980">
    <property type="entry name" value="LD44762P"/>
    <property type="match status" value="1"/>
</dbReference>
<comment type="function">
    <text evidence="7">Protein transport. Probably involved in vesicular traffic from ER to Golgi.</text>
</comment>
<evidence type="ECO:0000256" key="2">
    <source>
        <dbReference type="ARBA" id="ARBA00022741"/>
    </source>
</evidence>
<dbReference type="SMART" id="SM00175">
    <property type="entry name" value="RAB"/>
    <property type="match status" value="1"/>
</dbReference>